<keyword evidence="1" id="KW-0812">Transmembrane</keyword>
<dbReference type="AlphaFoldDB" id="A0A5C8PHA6"/>
<comment type="caution">
    <text evidence="2">The sequence shown here is derived from an EMBL/GenBank/DDBJ whole genome shotgun (WGS) entry which is preliminary data.</text>
</comment>
<accession>A0A5C8PHA6</accession>
<evidence type="ECO:0000313" key="2">
    <source>
        <dbReference type="EMBL" id="TXL72571.1"/>
    </source>
</evidence>
<keyword evidence="1" id="KW-1133">Transmembrane helix</keyword>
<keyword evidence="3" id="KW-1185">Reference proteome</keyword>
<feature type="transmembrane region" description="Helical" evidence="1">
    <location>
        <begin position="15"/>
        <end position="34"/>
    </location>
</feature>
<organism evidence="2 3">
    <name type="scientific">Vineibacter terrae</name>
    <dbReference type="NCBI Taxonomy" id="2586908"/>
    <lineage>
        <taxon>Bacteria</taxon>
        <taxon>Pseudomonadati</taxon>
        <taxon>Pseudomonadota</taxon>
        <taxon>Alphaproteobacteria</taxon>
        <taxon>Hyphomicrobiales</taxon>
        <taxon>Vineibacter</taxon>
    </lineage>
</organism>
<evidence type="ECO:0000313" key="3">
    <source>
        <dbReference type="Proteomes" id="UP000321638"/>
    </source>
</evidence>
<gene>
    <name evidence="2" type="ORF">FHP25_25070</name>
</gene>
<dbReference type="RefSeq" id="WP_147849730.1">
    <property type="nucleotide sequence ID" value="NZ_VDUZ01000032.1"/>
</dbReference>
<reference evidence="2 3" key="1">
    <citation type="submission" date="2019-06" db="EMBL/GenBank/DDBJ databases">
        <title>New taxonomy in bacterial strain CC-CFT640, isolated from vineyard.</title>
        <authorList>
            <person name="Lin S.-Y."/>
            <person name="Tsai C.-F."/>
            <person name="Young C.-C."/>
        </authorList>
    </citation>
    <scope>NUCLEOTIDE SEQUENCE [LARGE SCALE GENOMIC DNA]</scope>
    <source>
        <strain evidence="2 3">CC-CFT640</strain>
    </source>
</reference>
<sequence length="83" mass="9054">MVVVSGLLAAIRTPAARYLGAVLLAVLLVGGAYVKGRVDGVAIERGRVSAEIEKARKERIHAEDRNRSLSDDELFDRLLPGRR</sequence>
<name>A0A5C8PHA6_9HYPH</name>
<dbReference type="Proteomes" id="UP000321638">
    <property type="component" value="Unassembled WGS sequence"/>
</dbReference>
<protein>
    <submittedName>
        <fullName evidence="2">Uncharacterized protein</fullName>
    </submittedName>
</protein>
<dbReference type="EMBL" id="VDUZ01000032">
    <property type="protein sequence ID" value="TXL72571.1"/>
    <property type="molecule type" value="Genomic_DNA"/>
</dbReference>
<proteinExistence type="predicted"/>
<evidence type="ECO:0000256" key="1">
    <source>
        <dbReference type="SAM" id="Phobius"/>
    </source>
</evidence>
<keyword evidence="1" id="KW-0472">Membrane</keyword>